<proteinExistence type="predicted"/>
<accession>A0AAE2ZIU2</accession>
<feature type="transmembrane region" description="Helical" evidence="1">
    <location>
        <begin position="30"/>
        <end position="49"/>
    </location>
</feature>
<reference evidence="2" key="1">
    <citation type="submission" date="2021-07" db="EMBL/GenBank/DDBJ databases">
        <authorList>
            <person name="Stanton E."/>
        </authorList>
    </citation>
    <scope>NUCLEOTIDE SEQUENCE</scope>
    <source>
        <strain evidence="2">2021EL-01139</strain>
    </source>
</reference>
<keyword evidence="1" id="KW-0472">Membrane</keyword>
<keyword evidence="1" id="KW-0812">Transmembrane</keyword>
<gene>
    <name evidence="2" type="ORF">KYI77_21770</name>
</gene>
<feature type="transmembrane region" description="Helical" evidence="1">
    <location>
        <begin position="123"/>
        <end position="145"/>
    </location>
</feature>
<dbReference type="Proteomes" id="UP001155882">
    <property type="component" value="Unassembled WGS sequence"/>
</dbReference>
<feature type="transmembrane region" description="Helical" evidence="1">
    <location>
        <begin position="61"/>
        <end position="89"/>
    </location>
</feature>
<name>A0AAE2ZIU2_PRORE</name>
<organism evidence="2 3">
    <name type="scientific">Providencia rettgeri</name>
    <dbReference type="NCBI Taxonomy" id="587"/>
    <lineage>
        <taxon>Bacteria</taxon>
        <taxon>Pseudomonadati</taxon>
        <taxon>Pseudomonadota</taxon>
        <taxon>Gammaproteobacteria</taxon>
        <taxon>Enterobacterales</taxon>
        <taxon>Morganellaceae</taxon>
        <taxon>Providencia</taxon>
    </lineage>
</organism>
<comment type="caution">
    <text evidence="2">The sequence shown here is derived from an EMBL/GenBank/DDBJ whole genome shotgun (WGS) entry which is preliminary data.</text>
</comment>
<evidence type="ECO:0000313" key="2">
    <source>
        <dbReference type="EMBL" id="MBW3119060.1"/>
    </source>
</evidence>
<evidence type="ECO:0000313" key="3">
    <source>
        <dbReference type="Proteomes" id="UP001155882"/>
    </source>
</evidence>
<protein>
    <submittedName>
        <fullName evidence="2">Uncharacterized protein</fullName>
    </submittedName>
</protein>
<sequence>MKNNILTERYKFILDKIKLLDEQYIKNTNLTYKIIISLVSFISLSKLAFLEGKIDFTTFIFCIKSAGFILCISFLYLSFISIAIILSWIDYRKDEYHIFEKLELSNYREKPKLNGMYRWSETYFIIICILLSILGLTLFLAPSIVP</sequence>
<keyword evidence="1" id="KW-1133">Transmembrane helix</keyword>
<evidence type="ECO:0000256" key="1">
    <source>
        <dbReference type="SAM" id="Phobius"/>
    </source>
</evidence>
<dbReference type="EMBL" id="JAHWLI010000166">
    <property type="protein sequence ID" value="MBW3119060.1"/>
    <property type="molecule type" value="Genomic_DNA"/>
</dbReference>
<dbReference type="RefSeq" id="WP_219197858.1">
    <property type="nucleotide sequence ID" value="NZ_CP123251.1"/>
</dbReference>
<dbReference type="AlphaFoldDB" id="A0AAE2ZIU2"/>